<dbReference type="PRINTS" id="PR00080">
    <property type="entry name" value="SDRFAMILY"/>
</dbReference>
<dbReference type="CDD" id="cd05233">
    <property type="entry name" value="SDR_c"/>
    <property type="match status" value="1"/>
</dbReference>
<dbReference type="InterPro" id="IPR036291">
    <property type="entry name" value="NAD(P)-bd_dom_sf"/>
</dbReference>
<keyword evidence="3" id="KW-1185">Reference proteome</keyword>
<name>A0A1F2Q5B0_RHOER</name>
<reference evidence="2 3" key="1">
    <citation type="submission" date="2020-12" db="EMBL/GenBank/DDBJ databases">
        <title>Draft genome sequence of furan degrading bacterial strain FUR100.</title>
        <authorList>
            <person name="Woiski C."/>
        </authorList>
    </citation>
    <scope>NUCLEOTIDE SEQUENCE [LARGE SCALE GENOMIC DNA]</scope>
    <source>
        <strain evidence="2 3">FUR100</strain>
    </source>
</reference>
<dbReference type="RefSeq" id="WP_070384599.1">
    <property type="nucleotide sequence ID" value="NZ_CP195194.1"/>
</dbReference>
<dbReference type="PANTHER" id="PTHR43975">
    <property type="entry name" value="ZGC:101858"/>
    <property type="match status" value="1"/>
</dbReference>
<dbReference type="FunFam" id="3.40.50.720:FF:000084">
    <property type="entry name" value="Short-chain dehydrogenase reductase"/>
    <property type="match status" value="1"/>
</dbReference>
<dbReference type="Proteomes" id="UP000627573">
    <property type="component" value="Unassembled WGS sequence"/>
</dbReference>
<evidence type="ECO:0000313" key="2">
    <source>
        <dbReference type="EMBL" id="MBH5142832.1"/>
    </source>
</evidence>
<dbReference type="AlphaFoldDB" id="A0A1F2Q5B0"/>
<dbReference type="PANTHER" id="PTHR43975:SF2">
    <property type="entry name" value="EG:BACR7A4.14 PROTEIN-RELATED"/>
    <property type="match status" value="1"/>
</dbReference>
<keyword evidence="1" id="KW-0560">Oxidoreductase</keyword>
<dbReference type="EMBL" id="JAECSB010000030">
    <property type="protein sequence ID" value="MBH5142832.1"/>
    <property type="molecule type" value="Genomic_DNA"/>
</dbReference>
<dbReference type="GO" id="GO:0016491">
    <property type="term" value="F:oxidoreductase activity"/>
    <property type="evidence" value="ECO:0007669"/>
    <property type="project" value="UniProtKB-KW"/>
</dbReference>
<dbReference type="InterPro" id="IPR002347">
    <property type="entry name" value="SDR_fam"/>
</dbReference>
<dbReference type="NCBIfam" id="NF005909">
    <property type="entry name" value="PRK07890.1"/>
    <property type="match status" value="1"/>
</dbReference>
<accession>A0A1F2Q5B0</accession>
<dbReference type="Pfam" id="PF13561">
    <property type="entry name" value="adh_short_C2"/>
    <property type="match status" value="1"/>
</dbReference>
<dbReference type="Gene3D" id="3.40.50.720">
    <property type="entry name" value="NAD(P)-binding Rossmann-like Domain"/>
    <property type="match status" value="1"/>
</dbReference>
<proteinExistence type="predicted"/>
<protein>
    <submittedName>
        <fullName evidence="2">SDR family oxidoreductase</fullName>
    </submittedName>
</protein>
<dbReference type="PRINTS" id="PR00081">
    <property type="entry name" value="GDHRDH"/>
</dbReference>
<gene>
    <name evidence="2" type="ORF">I3517_09415</name>
</gene>
<dbReference type="SUPFAM" id="SSF51735">
    <property type="entry name" value="NAD(P)-binding Rossmann-fold domains"/>
    <property type="match status" value="1"/>
</dbReference>
<comment type="caution">
    <text evidence="2">The sequence shown here is derived from an EMBL/GenBank/DDBJ whole genome shotgun (WGS) entry which is preliminary data.</text>
</comment>
<evidence type="ECO:0000313" key="3">
    <source>
        <dbReference type="Proteomes" id="UP000627573"/>
    </source>
</evidence>
<organism evidence="2 3">
    <name type="scientific">Rhodococcus erythropolis</name>
    <name type="common">Arthrobacter picolinophilus</name>
    <dbReference type="NCBI Taxonomy" id="1833"/>
    <lineage>
        <taxon>Bacteria</taxon>
        <taxon>Bacillati</taxon>
        <taxon>Actinomycetota</taxon>
        <taxon>Actinomycetes</taxon>
        <taxon>Mycobacteriales</taxon>
        <taxon>Nocardiaceae</taxon>
        <taxon>Rhodococcus</taxon>
        <taxon>Rhodococcus erythropolis group</taxon>
    </lineage>
</organism>
<sequence length="263" mass="27210">MLTHQGLLAGKVVVVSGVGPALGRSIAVQSAAAGAKVVLAARTPERLESVATEIRDRGGIALAIPTDLTDVDSISSLAETALAEFGGVDCLVNNAFVQPAQVSLLDADMASIQSGIDINLLAALNVTRAFVPALTEAEGSVVMVTSMVLRNQLPGFGAYRIMKSGLLAMARSLSIDLGPKGVRVNSVAPGYIWADSVKNMFEKKAAAAGVDPKVIYDEVAAGADLRRLPEPDDIANAVVFLLSDSARAIAGQCLDVNCGHTHH</sequence>
<evidence type="ECO:0000256" key="1">
    <source>
        <dbReference type="ARBA" id="ARBA00023002"/>
    </source>
</evidence>